<dbReference type="Proteomes" id="UP001642464">
    <property type="component" value="Unassembled WGS sequence"/>
</dbReference>
<organism evidence="3 4">
    <name type="scientific">Durusdinium trenchii</name>
    <dbReference type="NCBI Taxonomy" id="1381693"/>
    <lineage>
        <taxon>Eukaryota</taxon>
        <taxon>Sar</taxon>
        <taxon>Alveolata</taxon>
        <taxon>Dinophyceae</taxon>
        <taxon>Suessiales</taxon>
        <taxon>Symbiodiniaceae</taxon>
        <taxon>Durusdinium</taxon>
    </lineage>
</organism>
<keyword evidence="2" id="KW-0812">Transmembrane</keyword>
<reference evidence="3 4" key="1">
    <citation type="submission" date="2024-02" db="EMBL/GenBank/DDBJ databases">
        <authorList>
            <person name="Chen Y."/>
            <person name="Shah S."/>
            <person name="Dougan E. K."/>
            <person name="Thang M."/>
            <person name="Chan C."/>
        </authorList>
    </citation>
    <scope>NUCLEOTIDE SEQUENCE [LARGE SCALE GENOMIC DNA]</scope>
</reference>
<keyword evidence="2" id="KW-1133">Transmembrane helix</keyword>
<evidence type="ECO:0000313" key="4">
    <source>
        <dbReference type="Proteomes" id="UP001642464"/>
    </source>
</evidence>
<keyword evidence="2" id="KW-0472">Membrane</keyword>
<accession>A0ABP0NK36</accession>
<feature type="transmembrane region" description="Helical" evidence="2">
    <location>
        <begin position="143"/>
        <end position="162"/>
    </location>
</feature>
<comment type="caution">
    <text evidence="3">The sequence shown here is derived from an EMBL/GenBank/DDBJ whole genome shotgun (WGS) entry which is preliminary data.</text>
</comment>
<feature type="transmembrane region" description="Helical" evidence="2">
    <location>
        <begin position="27"/>
        <end position="60"/>
    </location>
</feature>
<dbReference type="EMBL" id="CAXAMM010028835">
    <property type="protein sequence ID" value="CAK9063502.1"/>
    <property type="molecule type" value="Genomic_DNA"/>
</dbReference>
<proteinExistence type="predicted"/>
<feature type="region of interest" description="Disordered" evidence="1">
    <location>
        <begin position="188"/>
        <end position="238"/>
    </location>
</feature>
<feature type="transmembrane region" description="Helical" evidence="2">
    <location>
        <begin position="72"/>
        <end position="92"/>
    </location>
</feature>
<sequence>MLVSPDLMMQLGPPPQEVIDQQWLWKLLMFGFTVVLLLQLFAMDVAGAMLTALLLAFGWVMLKDGMCEMPKYALIYAVLCGLNFFFQILPLFSELNGRVTRRIEVASPPTFVNGTQMTTYTLATQTTSFFDFSQGLAYNAESFSLLLGPLCMGLGTYLAAFAHNEMQRYLPMSMESWDDPPLAVPMPTAPETRPQPSLRVTREGARESPVFSYRPRSSPVGRDTYMNFSGQSHKLDGG</sequence>
<keyword evidence="4" id="KW-1185">Reference proteome</keyword>
<protein>
    <submittedName>
        <fullName evidence="3">Uncharacterized protein</fullName>
    </submittedName>
</protein>
<gene>
    <name evidence="3" type="ORF">SCF082_LOCUS32877</name>
</gene>
<evidence type="ECO:0000256" key="1">
    <source>
        <dbReference type="SAM" id="MobiDB-lite"/>
    </source>
</evidence>
<name>A0ABP0NK36_9DINO</name>
<evidence type="ECO:0000313" key="3">
    <source>
        <dbReference type="EMBL" id="CAK9063502.1"/>
    </source>
</evidence>
<evidence type="ECO:0000256" key="2">
    <source>
        <dbReference type="SAM" id="Phobius"/>
    </source>
</evidence>